<dbReference type="Pfam" id="PF13180">
    <property type="entry name" value="PDZ_2"/>
    <property type="match status" value="1"/>
</dbReference>
<comment type="caution">
    <text evidence="7">The sequence shown here is derived from an EMBL/GenBank/DDBJ whole genome shotgun (WGS) entry which is preliminary data.</text>
</comment>
<dbReference type="PROSITE" id="PS50106">
    <property type="entry name" value="PDZ"/>
    <property type="match status" value="1"/>
</dbReference>
<evidence type="ECO:0000259" key="6">
    <source>
        <dbReference type="PROSITE" id="PS50106"/>
    </source>
</evidence>
<dbReference type="SUPFAM" id="SSF50494">
    <property type="entry name" value="Trypsin-like serine proteases"/>
    <property type="match status" value="1"/>
</dbReference>
<feature type="domain" description="PDZ" evidence="6">
    <location>
        <begin position="255"/>
        <end position="338"/>
    </location>
</feature>
<keyword evidence="4" id="KW-0720">Serine protease</keyword>
<dbReference type="SUPFAM" id="SSF50156">
    <property type="entry name" value="PDZ domain-like"/>
    <property type="match status" value="1"/>
</dbReference>
<dbReference type="GO" id="GO:0042597">
    <property type="term" value="C:periplasmic space"/>
    <property type="evidence" value="ECO:0007669"/>
    <property type="project" value="TreeGrafter"/>
</dbReference>
<evidence type="ECO:0000313" key="8">
    <source>
        <dbReference type="Proteomes" id="UP000588068"/>
    </source>
</evidence>
<dbReference type="Gene3D" id="2.40.10.10">
    <property type="entry name" value="Trypsin-like serine proteases"/>
    <property type="match status" value="2"/>
</dbReference>
<dbReference type="AlphaFoldDB" id="A0A841HWY4"/>
<dbReference type="EMBL" id="JACHHZ010000007">
    <property type="protein sequence ID" value="MBB6096295.1"/>
    <property type="molecule type" value="Genomic_DNA"/>
</dbReference>
<dbReference type="PANTHER" id="PTHR22939:SF129">
    <property type="entry name" value="SERINE PROTEASE HTRA2, MITOCHONDRIAL"/>
    <property type="match status" value="1"/>
</dbReference>
<dbReference type="GO" id="GO:0004252">
    <property type="term" value="F:serine-type endopeptidase activity"/>
    <property type="evidence" value="ECO:0007669"/>
    <property type="project" value="InterPro"/>
</dbReference>
<keyword evidence="3" id="KW-0378">Hydrolase</keyword>
<dbReference type="PRINTS" id="PR00834">
    <property type="entry name" value="PROTEASES2C"/>
</dbReference>
<dbReference type="Proteomes" id="UP000588068">
    <property type="component" value="Unassembled WGS sequence"/>
</dbReference>
<evidence type="ECO:0000256" key="3">
    <source>
        <dbReference type="ARBA" id="ARBA00022801"/>
    </source>
</evidence>
<comment type="similarity">
    <text evidence="1">Belongs to the peptidase S1C family.</text>
</comment>
<protein>
    <submittedName>
        <fullName evidence="7">S1-C subfamily serine protease</fullName>
    </submittedName>
</protein>
<dbReference type="InterPro" id="IPR036034">
    <property type="entry name" value="PDZ_sf"/>
</dbReference>
<dbReference type="Pfam" id="PF13365">
    <property type="entry name" value="Trypsin_2"/>
    <property type="match status" value="1"/>
</dbReference>
<keyword evidence="5" id="KW-0732">Signal</keyword>
<feature type="signal peptide" evidence="5">
    <location>
        <begin position="1"/>
        <end position="26"/>
    </location>
</feature>
<reference evidence="7 8" key="1">
    <citation type="submission" date="2020-08" db="EMBL/GenBank/DDBJ databases">
        <title>Genomic Encyclopedia of Type Strains, Phase IV (KMG-IV): sequencing the most valuable type-strain genomes for metagenomic binning, comparative biology and taxonomic classification.</title>
        <authorList>
            <person name="Goeker M."/>
        </authorList>
    </citation>
    <scope>NUCLEOTIDE SEQUENCE [LARGE SCALE GENOMIC DNA]</scope>
    <source>
        <strain evidence="7 8">DSM 26723</strain>
    </source>
</reference>
<dbReference type="InterPro" id="IPR009003">
    <property type="entry name" value="Peptidase_S1_PA"/>
</dbReference>
<dbReference type="Gene3D" id="2.30.42.10">
    <property type="match status" value="1"/>
</dbReference>
<gene>
    <name evidence="7" type="ORF">HNQ60_005217</name>
</gene>
<organism evidence="7 8">
    <name type="scientific">Povalibacter uvarum</name>
    <dbReference type="NCBI Taxonomy" id="732238"/>
    <lineage>
        <taxon>Bacteria</taxon>
        <taxon>Pseudomonadati</taxon>
        <taxon>Pseudomonadota</taxon>
        <taxon>Gammaproteobacteria</taxon>
        <taxon>Steroidobacterales</taxon>
        <taxon>Steroidobacteraceae</taxon>
        <taxon>Povalibacter</taxon>
    </lineage>
</organism>
<dbReference type="PANTHER" id="PTHR22939">
    <property type="entry name" value="SERINE PROTEASE FAMILY S1C HTRA-RELATED"/>
    <property type="match status" value="1"/>
</dbReference>
<dbReference type="InterPro" id="IPR043504">
    <property type="entry name" value="Peptidase_S1_PA_chymotrypsin"/>
</dbReference>
<accession>A0A841HWY4</accession>
<evidence type="ECO:0000256" key="5">
    <source>
        <dbReference type="SAM" id="SignalP"/>
    </source>
</evidence>
<sequence>MRKHTPLRFVGGACALLIVFIHSAAAQSVAGSAPQDTSRGVLSYAGYVEPALASIVGVSVKSSRTEPEVPDEFRKLFGSRSPSARESRQAGAGFIIDAERGLIVTASFLLNDAVSVTVRFDDGRQTEAEIAGRDEVTDIALLRVKDVRGLKALQWGDSNALKVGDVAFGLGQVGDLGRVVTSGIISGFARGVEQFDSRDMLMTDVAFPFGFAGGPLLDSKGRVIAVAMSIYANPSNSAISIAVTQSEAQQVVSDLAAFGRVKRASLGVMLQEESEAEPGLRGVMIAAVTKGSAADRAGLRAEDVIVQAAGEPIHSSSDLVRLIRRLAPGSSLDLAYERSGSRKSATVTLGETGE</sequence>
<dbReference type="SMART" id="SM00228">
    <property type="entry name" value="PDZ"/>
    <property type="match status" value="1"/>
</dbReference>
<evidence type="ECO:0000256" key="2">
    <source>
        <dbReference type="ARBA" id="ARBA00022670"/>
    </source>
</evidence>
<dbReference type="GO" id="GO:0006515">
    <property type="term" value="P:protein quality control for misfolded or incompletely synthesized proteins"/>
    <property type="evidence" value="ECO:0007669"/>
    <property type="project" value="TreeGrafter"/>
</dbReference>
<name>A0A841HWY4_9GAMM</name>
<keyword evidence="2 7" id="KW-0645">Protease</keyword>
<proteinExistence type="inferred from homology"/>
<evidence type="ECO:0000313" key="7">
    <source>
        <dbReference type="EMBL" id="MBB6096295.1"/>
    </source>
</evidence>
<evidence type="ECO:0000256" key="4">
    <source>
        <dbReference type="ARBA" id="ARBA00022825"/>
    </source>
</evidence>
<dbReference type="InterPro" id="IPR001940">
    <property type="entry name" value="Peptidase_S1C"/>
</dbReference>
<dbReference type="InterPro" id="IPR001478">
    <property type="entry name" value="PDZ"/>
</dbReference>
<evidence type="ECO:0000256" key="1">
    <source>
        <dbReference type="ARBA" id="ARBA00010541"/>
    </source>
</evidence>
<feature type="chain" id="PRO_5032383786" evidence="5">
    <location>
        <begin position="27"/>
        <end position="354"/>
    </location>
</feature>
<keyword evidence="8" id="KW-1185">Reference proteome</keyword>